<dbReference type="SUPFAM" id="SSF103481">
    <property type="entry name" value="Multidrug resistance efflux transporter EmrE"/>
    <property type="match status" value="2"/>
</dbReference>
<dbReference type="PANTHER" id="PTHR32322:SF2">
    <property type="entry name" value="EAMA DOMAIN-CONTAINING PROTEIN"/>
    <property type="match status" value="1"/>
</dbReference>
<evidence type="ECO:0000256" key="1">
    <source>
        <dbReference type="ARBA" id="ARBA00004141"/>
    </source>
</evidence>
<feature type="domain" description="EamA" evidence="7">
    <location>
        <begin position="6"/>
        <end position="130"/>
    </location>
</feature>
<feature type="transmembrane region" description="Helical" evidence="6">
    <location>
        <begin position="179"/>
        <end position="199"/>
    </location>
</feature>
<dbReference type="AlphaFoldDB" id="A0A1W2C9L4"/>
<keyword evidence="5 6" id="KW-0472">Membrane</keyword>
<feature type="transmembrane region" description="Helical" evidence="6">
    <location>
        <begin position="266"/>
        <end position="282"/>
    </location>
</feature>
<dbReference type="InterPro" id="IPR037185">
    <property type="entry name" value="EmrE-like"/>
</dbReference>
<name>A0A1W2C9L4_9BURK</name>
<comment type="subcellular location">
    <subcellularLocation>
        <location evidence="1">Membrane</location>
        <topology evidence="1">Multi-pass membrane protein</topology>
    </subcellularLocation>
</comment>
<evidence type="ECO:0000259" key="7">
    <source>
        <dbReference type="Pfam" id="PF00892"/>
    </source>
</evidence>
<evidence type="ECO:0000256" key="2">
    <source>
        <dbReference type="ARBA" id="ARBA00007362"/>
    </source>
</evidence>
<dbReference type="PANTHER" id="PTHR32322">
    <property type="entry name" value="INNER MEMBRANE TRANSPORTER"/>
    <property type="match status" value="1"/>
</dbReference>
<evidence type="ECO:0000313" key="8">
    <source>
        <dbReference type="EMBL" id="SMC81378.1"/>
    </source>
</evidence>
<evidence type="ECO:0000256" key="3">
    <source>
        <dbReference type="ARBA" id="ARBA00022692"/>
    </source>
</evidence>
<protein>
    <submittedName>
        <fullName evidence="8">Permease of the drug/metabolite transporter (DMT) superfamily</fullName>
    </submittedName>
</protein>
<keyword evidence="9" id="KW-1185">Reference proteome</keyword>
<organism evidence="8 9">
    <name type="scientific">Polynucleobacter kasalickyi</name>
    <dbReference type="NCBI Taxonomy" id="1938817"/>
    <lineage>
        <taxon>Bacteria</taxon>
        <taxon>Pseudomonadati</taxon>
        <taxon>Pseudomonadota</taxon>
        <taxon>Betaproteobacteria</taxon>
        <taxon>Burkholderiales</taxon>
        <taxon>Burkholderiaceae</taxon>
        <taxon>Polynucleobacter</taxon>
    </lineage>
</organism>
<evidence type="ECO:0000256" key="6">
    <source>
        <dbReference type="SAM" id="Phobius"/>
    </source>
</evidence>
<dbReference type="OrthoDB" id="9784288at2"/>
<dbReference type="InterPro" id="IPR000620">
    <property type="entry name" value="EamA_dom"/>
</dbReference>
<accession>A0A1W2C9L4</accession>
<dbReference type="STRING" id="1938817.SAMN06296008_12019"/>
<feature type="transmembrane region" description="Helical" evidence="6">
    <location>
        <begin position="67"/>
        <end position="88"/>
    </location>
</feature>
<feature type="transmembrane region" description="Helical" evidence="6">
    <location>
        <begin position="211"/>
        <end position="230"/>
    </location>
</feature>
<dbReference type="RefSeq" id="WP_084285917.1">
    <property type="nucleotide sequence ID" value="NZ_FWXJ01000020.1"/>
</dbReference>
<keyword evidence="4 6" id="KW-1133">Transmembrane helix</keyword>
<dbReference type="Proteomes" id="UP000192708">
    <property type="component" value="Unassembled WGS sequence"/>
</dbReference>
<evidence type="ECO:0000256" key="5">
    <source>
        <dbReference type="ARBA" id="ARBA00023136"/>
    </source>
</evidence>
<proteinExistence type="inferred from homology"/>
<feature type="transmembrane region" description="Helical" evidence="6">
    <location>
        <begin position="94"/>
        <end position="113"/>
    </location>
</feature>
<feature type="transmembrane region" description="Helical" evidence="6">
    <location>
        <begin position="120"/>
        <end position="139"/>
    </location>
</feature>
<dbReference type="EMBL" id="FWXJ01000020">
    <property type="protein sequence ID" value="SMC81378.1"/>
    <property type="molecule type" value="Genomic_DNA"/>
</dbReference>
<feature type="transmembrane region" description="Helical" evidence="6">
    <location>
        <begin position="36"/>
        <end position="55"/>
    </location>
</feature>
<dbReference type="Pfam" id="PF00892">
    <property type="entry name" value="EamA"/>
    <property type="match status" value="2"/>
</dbReference>
<feature type="transmembrane region" description="Helical" evidence="6">
    <location>
        <begin position="7"/>
        <end position="30"/>
    </location>
</feature>
<feature type="domain" description="EamA" evidence="7">
    <location>
        <begin position="151"/>
        <end position="281"/>
    </location>
</feature>
<sequence length="291" mass="31567">MKSDTKGMFVGFIGIFIFSLTLPATKIAIFDLDPYFIAYGRAVIAALAAGIYLMASKEKWIEAKYIPKLLIVAGGVVFGFPILANLAMENGSSAHGAIILGLLPLATAILGVLRHHEKPSIGFWISAIIGSSLVVIFSFISGDGKVAHEDWLLLGACVFASIGYSEGTDLSKVMHPKVVISWVLVLSLPISLILSYYTFEVSYLHMSLSSWAAFIYLALFSMYIGFFFWYEGLLIGGVARVSQVQLLQPFCTMIAASLMLGDELTVLNVIFATLVVLSVMIGKKMLIAKSN</sequence>
<keyword evidence="3 6" id="KW-0812">Transmembrane</keyword>
<reference evidence="8 9" key="1">
    <citation type="submission" date="2017-04" db="EMBL/GenBank/DDBJ databases">
        <authorList>
            <person name="Afonso C.L."/>
            <person name="Miller P.J."/>
            <person name="Scott M.A."/>
            <person name="Spackman E."/>
            <person name="Goraichik I."/>
            <person name="Dimitrov K.M."/>
            <person name="Suarez D.L."/>
            <person name="Swayne D.E."/>
        </authorList>
    </citation>
    <scope>NUCLEOTIDE SEQUENCE [LARGE SCALE GENOMIC DNA]</scope>
    <source>
        <strain evidence="8 9">VK13</strain>
    </source>
</reference>
<comment type="similarity">
    <text evidence="2">Belongs to the EamA transporter family.</text>
</comment>
<evidence type="ECO:0000256" key="4">
    <source>
        <dbReference type="ARBA" id="ARBA00022989"/>
    </source>
</evidence>
<dbReference type="InterPro" id="IPR050638">
    <property type="entry name" value="AA-Vitamin_Transporters"/>
</dbReference>
<dbReference type="GO" id="GO:0016020">
    <property type="term" value="C:membrane"/>
    <property type="evidence" value="ECO:0007669"/>
    <property type="project" value="UniProtKB-SubCell"/>
</dbReference>
<evidence type="ECO:0000313" key="9">
    <source>
        <dbReference type="Proteomes" id="UP000192708"/>
    </source>
</evidence>
<gene>
    <name evidence="8" type="ORF">SAMN06296008_12019</name>
</gene>